<dbReference type="InterPro" id="IPR036259">
    <property type="entry name" value="MFS_trans_sf"/>
</dbReference>
<reference evidence="8 9" key="1">
    <citation type="submission" date="2023-06" db="EMBL/GenBank/DDBJ databases">
        <title>Microbacterium sp. nov., isolated from a waste landfill.</title>
        <authorList>
            <person name="Wen W."/>
        </authorList>
    </citation>
    <scope>NUCLEOTIDE SEQUENCE [LARGE SCALE GENOMIC DNA]</scope>
    <source>
        <strain evidence="8 9">ASV49</strain>
    </source>
</reference>
<dbReference type="PANTHER" id="PTHR42718">
    <property type="entry name" value="MAJOR FACILITATOR SUPERFAMILY MULTIDRUG TRANSPORTER MFSC"/>
    <property type="match status" value="1"/>
</dbReference>
<feature type="transmembrane region" description="Helical" evidence="6">
    <location>
        <begin position="48"/>
        <end position="67"/>
    </location>
</feature>
<keyword evidence="3 6" id="KW-1133">Transmembrane helix</keyword>
<feature type="transmembrane region" description="Helical" evidence="6">
    <location>
        <begin position="161"/>
        <end position="182"/>
    </location>
</feature>
<feature type="transmembrane region" description="Helical" evidence="6">
    <location>
        <begin position="425"/>
        <end position="444"/>
    </location>
</feature>
<sequence length="489" mass="50662">MTAREQRLVLLIAILASFVSFLDGTVVNVALPAIQRELGGGLVTQQWVVDAYFITLGSLILVAGSLSDVFGRIVVLRVGLIGFAITSVAIAASPDPLFLIVCRALQGIAGALLVPSSLALITSNFRGPAQARAIGIWTASTTAAMLVGPVMGGLFVDFLSWRLVFLINVIPIAVTMWLLAVLHHKDVREPGVTVDWAGAVLCTFGLGGTVFALIEQERLGWSNPAIWGSMVFGILCLIGFIVRQATARQPMMPLSLFKVRNFWSGNIATLFIYGALSLNGLVLTVYLQQGAGLSATLAGLSTLPATIIMMALSSRIGTLAGKWGPRMFMTVGPALMAGGYLLLLTVKPDFDYWTQVLPSVLLTGFGLVITVAPLTSAILGSIDPQRAGIASATNNAVARIAGLIGVALLGLISGGVLDLTGFHRVAIFTATLMVAGAVTSYLGIRNPVHAVEESPVPGSPAPGAPAPGSPASSSPASGSASSGSPASEH</sequence>
<feature type="transmembrane region" description="Helical" evidence="6">
    <location>
        <begin position="293"/>
        <end position="312"/>
    </location>
</feature>
<feature type="domain" description="Major facilitator superfamily (MFS) profile" evidence="7">
    <location>
        <begin position="9"/>
        <end position="448"/>
    </location>
</feature>
<evidence type="ECO:0000256" key="2">
    <source>
        <dbReference type="ARBA" id="ARBA00022692"/>
    </source>
</evidence>
<dbReference type="CDD" id="cd17321">
    <property type="entry name" value="MFS_MMR_MDR_like"/>
    <property type="match status" value="1"/>
</dbReference>
<feature type="transmembrane region" description="Helical" evidence="6">
    <location>
        <begin position="194"/>
        <end position="214"/>
    </location>
</feature>
<feature type="transmembrane region" description="Helical" evidence="6">
    <location>
        <begin position="133"/>
        <end position="155"/>
    </location>
</feature>
<evidence type="ECO:0000256" key="4">
    <source>
        <dbReference type="ARBA" id="ARBA00023136"/>
    </source>
</evidence>
<keyword evidence="4 6" id="KW-0472">Membrane</keyword>
<comment type="caution">
    <text evidence="8">The sequence shown here is derived from an EMBL/GenBank/DDBJ whole genome shotgun (WGS) entry which is preliminary data.</text>
</comment>
<evidence type="ECO:0000256" key="5">
    <source>
        <dbReference type="SAM" id="MobiDB-lite"/>
    </source>
</evidence>
<proteinExistence type="predicted"/>
<keyword evidence="2 6" id="KW-0812">Transmembrane</keyword>
<dbReference type="RefSeq" id="WP_286286904.1">
    <property type="nucleotide sequence ID" value="NZ_JASXSZ010000001.1"/>
</dbReference>
<evidence type="ECO:0000256" key="6">
    <source>
        <dbReference type="SAM" id="Phobius"/>
    </source>
</evidence>
<evidence type="ECO:0000259" key="7">
    <source>
        <dbReference type="PROSITE" id="PS50850"/>
    </source>
</evidence>
<feature type="transmembrane region" description="Helical" evidence="6">
    <location>
        <begin position="400"/>
        <end position="419"/>
    </location>
</feature>
<dbReference type="PRINTS" id="PR01036">
    <property type="entry name" value="TCRTETB"/>
</dbReference>
<accession>A0ABT7MVJ4</accession>
<name>A0ABT7MVJ4_9MICO</name>
<organism evidence="8 9">
    <name type="scientific">Microbacterium candidum</name>
    <dbReference type="NCBI Taxonomy" id="3041922"/>
    <lineage>
        <taxon>Bacteria</taxon>
        <taxon>Bacillati</taxon>
        <taxon>Actinomycetota</taxon>
        <taxon>Actinomycetes</taxon>
        <taxon>Micrococcales</taxon>
        <taxon>Microbacteriaceae</taxon>
        <taxon>Microbacterium</taxon>
    </lineage>
</organism>
<dbReference type="PANTHER" id="PTHR42718:SF42">
    <property type="entry name" value="EXPORT PROTEIN"/>
    <property type="match status" value="1"/>
</dbReference>
<dbReference type="PROSITE" id="PS50850">
    <property type="entry name" value="MFS"/>
    <property type="match status" value="1"/>
</dbReference>
<feature type="transmembrane region" description="Helical" evidence="6">
    <location>
        <begin position="324"/>
        <end position="344"/>
    </location>
</feature>
<comment type="subcellular location">
    <subcellularLocation>
        <location evidence="1">Cell membrane</location>
        <topology evidence="1">Multi-pass membrane protein</topology>
    </subcellularLocation>
</comment>
<dbReference type="Gene3D" id="1.20.1720.10">
    <property type="entry name" value="Multidrug resistance protein D"/>
    <property type="match status" value="1"/>
</dbReference>
<dbReference type="SUPFAM" id="SSF103473">
    <property type="entry name" value="MFS general substrate transporter"/>
    <property type="match status" value="1"/>
</dbReference>
<feature type="region of interest" description="Disordered" evidence="5">
    <location>
        <begin position="452"/>
        <end position="489"/>
    </location>
</feature>
<feature type="transmembrane region" description="Helical" evidence="6">
    <location>
        <begin position="356"/>
        <end position="379"/>
    </location>
</feature>
<evidence type="ECO:0000256" key="1">
    <source>
        <dbReference type="ARBA" id="ARBA00004651"/>
    </source>
</evidence>
<keyword evidence="9" id="KW-1185">Reference proteome</keyword>
<protein>
    <submittedName>
        <fullName evidence="8">MFS transporter</fullName>
    </submittedName>
</protein>
<evidence type="ECO:0000313" key="8">
    <source>
        <dbReference type="EMBL" id="MDL9978466.1"/>
    </source>
</evidence>
<evidence type="ECO:0000256" key="3">
    <source>
        <dbReference type="ARBA" id="ARBA00022989"/>
    </source>
</evidence>
<dbReference type="EMBL" id="JASXSZ010000001">
    <property type="protein sequence ID" value="MDL9978466.1"/>
    <property type="molecule type" value="Genomic_DNA"/>
</dbReference>
<feature type="transmembrane region" description="Helical" evidence="6">
    <location>
        <begin position="74"/>
        <end position="92"/>
    </location>
</feature>
<dbReference type="Proteomes" id="UP001235064">
    <property type="component" value="Unassembled WGS sequence"/>
</dbReference>
<feature type="transmembrane region" description="Helical" evidence="6">
    <location>
        <begin position="98"/>
        <end position="121"/>
    </location>
</feature>
<feature type="compositionally biased region" description="Low complexity" evidence="5">
    <location>
        <begin position="469"/>
        <end position="489"/>
    </location>
</feature>
<gene>
    <name evidence="8" type="ORF">QSV35_03900</name>
</gene>
<dbReference type="InterPro" id="IPR011701">
    <property type="entry name" value="MFS"/>
</dbReference>
<feature type="transmembrane region" description="Helical" evidence="6">
    <location>
        <begin position="226"/>
        <end position="246"/>
    </location>
</feature>
<evidence type="ECO:0000313" key="9">
    <source>
        <dbReference type="Proteomes" id="UP001235064"/>
    </source>
</evidence>
<feature type="transmembrane region" description="Helical" evidence="6">
    <location>
        <begin position="267"/>
        <end position="287"/>
    </location>
</feature>
<feature type="compositionally biased region" description="Pro residues" evidence="5">
    <location>
        <begin position="457"/>
        <end position="468"/>
    </location>
</feature>
<dbReference type="Pfam" id="PF07690">
    <property type="entry name" value="MFS_1"/>
    <property type="match status" value="1"/>
</dbReference>
<dbReference type="Gene3D" id="1.20.1250.20">
    <property type="entry name" value="MFS general substrate transporter like domains"/>
    <property type="match status" value="1"/>
</dbReference>
<dbReference type="InterPro" id="IPR020846">
    <property type="entry name" value="MFS_dom"/>
</dbReference>